<reference evidence="6 7" key="1">
    <citation type="submission" date="2024-03" db="EMBL/GenBank/DDBJ databases">
        <title>Human intestinal bacterial collection.</title>
        <authorList>
            <person name="Pauvert C."/>
            <person name="Hitch T.C.A."/>
            <person name="Clavel T."/>
        </authorList>
    </citation>
    <scope>NUCLEOTIDE SEQUENCE [LARGE SCALE GENOMIC DNA]</scope>
    <source>
        <strain evidence="6 7">CLA-JM-H44</strain>
    </source>
</reference>
<keyword evidence="2" id="KW-0378">Hydrolase</keyword>
<dbReference type="Gene3D" id="2.115.10.20">
    <property type="entry name" value="Glycosyl hydrolase domain, family 43"/>
    <property type="match status" value="1"/>
</dbReference>
<evidence type="ECO:0000313" key="6">
    <source>
        <dbReference type="EMBL" id="MEQ2440090.1"/>
    </source>
</evidence>
<evidence type="ECO:0000256" key="2">
    <source>
        <dbReference type="ARBA" id="ARBA00022801"/>
    </source>
</evidence>
<dbReference type="Pfam" id="PF02368">
    <property type="entry name" value="Big_2"/>
    <property type="match status" value="1"/>
</dbReference>
<dbReference type="Gene3D" id="2.60.120.260">
    <property type="entry name" value="Galactose-binding domain-like"/>
    <property type="match status" value="1"/>
</dbReference>
<keyword evidence="3" id="KW-0326">Glycosidase</keyword>
<name>A0ABV1DYG6_9FIRM</name>
<accession>A0ABV1DYG6</accession>
<feature type="domain" description="BIG2" evidence="5">
    <location>
        <begin position="29"/>
        <end position="103"/>
    </location>
</feature>
<dbReference type="InterPro" id="IPR023296">
    <property type="entry name" value="Glyco_hydro_beta-prop_sf"/>
</dbReference>
<evidence type="ECO:0000256" key="4">
    <source>
        <dbReference type="SAM" id="SignalP"/>
    </source>
</evidence>
<dbReference type="Pfam" id="PF04616">
    <property type="entry name" value="Glyco_hydro_43"/>
    <property type="match status" value="1"/>
</dbReference>
<dbReference type="RefSeq" id="WP_349218461.1">
    <property type="nucleotide sequence ID" value="NZ_JBBMFD010000005.1"/>
</dbReference>
<dbReference type="InterPro" id="IPR006710">
    <property type="entry name" value="Glyco_hydro_43"/>
</dbReference>
<proteinExistence type="inferred from homology"/>
<comment type="similarity">
    <text evidence="1">Belongs to the glycosyl hydrolase 43 family.</text>
</comment>
<dbReference type="InterPro" id="IPR003343">
    <property type="entry name" value="Big_2"/>
</dbReference>
<dbReference type="PANTHER" id="PTHR22925:SF3">
    <property type="entry name" value="GLYCOSYL HYDROLASE FAMILY PROTEIN 43"/>
    <property type="match status" value="1"/>
</dbReference>
<dbReference type="EMBL" id="JBBMFD010000005">
    <property type="protein sequence ID" value="MEQ2440090.1"/>
    <property type="molecule type" value="Genomic_DNA"/>
</dbReference>
<evidence type="ECO:0000256" key="1">
    <source>
        <dbReference type="ARBA" id="ARBA00009865"/>
    </source>
</evidence>
<evidence type="ECO:0000259" key="5">
    <source>
        <dbReference type="SMART" id="SM00635"/>
    </source>
</evidence>
<feature type="signal peptide" evidence="4">
    <location>
        <begin position="1"/>
        <end position="26"/>
    </location>
</feature>
<feature type="chain" id="PRO_5045099396" evidence="4">
    <location>
        <begin position="27"/>
        <end position="848"/>
    </location>
</feature>
<evidence type="ECO:0000256" key="3">
    <source>
        <dbReference type="ARBA" id="ARBA00023295"/>
    </source>
</evidence>
<keyword evidence="7" id="KW-1185">Reference proteome</keyword>
<comment type="caution">
    <text evidence="6">The sequence shown here is derived from an EMBL/GenBank/DDBJ whole genome shotgun (WGS) entry which is preliminary data.</text>
</comment>
<organism evidence="6 7">
    <name type="scientific">Solibaculum intestinale</name>
    <dbReference type="NCBI Taxonomy" id="3133165"/>
    <lineage>
        <taxon>Bacteria</taxon>
        <taxon>Bacillati</taxon>
        <taxon>Bacillota</taxon>
        <taxon>Clostridia</taxon>
        <taxon>Eubacteriales</taxon>
        <taxon>Oscillospiraceae</taxon>
        <taxon>Solibaculum</taxon>
    </lineage>
</organism>
<dbReference type="PANTHER" id="PTHR22925">
    <property type="entry name" value="GLYCOSYL HYDROLASE 43 FAMILY MEMBER"/>
    <property type="match status" value="1"/>
</dbReference>
<dbReference type="SMART" id="SM00635">
    <property type="entry name" value="BID_2"/>
    <property type="match status" value="1"/>
</dbReference>
<dbReference type="SUPFAM" id="SSF75005">
    <property type="entry name" value="Arabinanase/levansucrase/invertase"/>
    <property type="match status" value="1"/>
</dbReference>
<dbReference type="Gene3D" id="2.60.40.1080">
    <property type="match status" value="1"/>
</dbReference>
<gene>
    <name evidence="6" type="ORF">WMO26_04550</name>
</gene>
<sequence>MKTRKLLAVLLTFALLFGCMQGVVFAADGTSPLSLAQTEITMLEGGDVTQLDLFGADAGDVTWASDDVKVARVSPDGIVTSVGIGSALITATAADGATASCYVDVITGDDMITNDVFYRDTDGNPIQSQAGNIQKFGDKYYWYGARYGSGITYYESNGAKTGGSNFQAVTCYTSTDLVNWDYEGDVMTSKDLNSRMTWWVGRMGVMYNAKNDNYVLATQFSGMLNSGESLDNGVLYAVSDSPTGPFKYASCDADLRELGCFSKGTGDQTIFVDDDGTPYLIFCSNGVTVPPYQQDPDNTLRERDIIYVGEFNEDYTHLEKITKVYEGNEEYGRSGGREANSMFTINGKYYLVSSDLRGWNSSPSFVMIGDSPTGPFTDMNGKPNSSLPMEGGVSTFSHVTQVSNFVKVQGTEDTLILFLGDRWSDMAGNGIGYNAWCPITFAEDGITPIFNDVSQFEIDLEKGTWSVGENNNYIHNPSFECDRVAGALGAIQSYVNTPNGWEVESTAGQVAQINYGGNRGTSAAEKEFQLLTDGKAYCSPIFGNYSWYHGYTKRNEGTDAYKTKTKQTITNLEDGSYTMYGWVRSSGGQAACDMYLKSGDQEYKASLANKMDDWTQIVLSDVQITGGQCEIGVYSDAAADQWVMFDDLALIKNVPVSAEASKAACKVNEPFSVNVTTSKYAQKPYLVSESGSGLVSTREAVDNGDGTATWTLTLSLGSKGDRTLSVYVDGMDTGLDVNIAVGTTSVSVEPDNEVKLISAKADKTAKVNEPFTATIQTSTSVAKVRLFNESGMGLAPTSCTYVDKDGVRTWTYTLSVGTPGIRSFNVKVAGSDMQWAEDTEALQVRITR</sequence>
<protein>
    <submittedName>
        <fullName evidence="6">Family 43 glycosylhydrolase</fullName>
    </submittedName>
</protein>
<dbReference type="SUPFAM" id="SSF49373">
    <property type="entry name" value="Invasin/intimin cell-adhesion fragments"/>
    <property type="match status" value="1"/>
</dbReference>
<dbReference type="InterPro" id="IPR008964">
    <property type="entry name" value="Invasin/intimin_cell_adhesion"/>
</dbReference>
<dbReference type="PROSITE" id="PS51257">
    <property type="entry name" value="PROKAR_LIPOPROTEIN"/>
    <property type="match status" value="1"/>
</dbReference>
<keyword evidence="4" id="KW-0732">Signal</keyword>
<dbReference type="Proteomes" id="UP001489509">
    <property type="component" value="Unassembled WGS sequence"/>
</dbReference>
<evidence type="ECO:0000313" key="7">
    <source>
        <dbReference type="Proteomes" id="UP001489509"/>
    </source>
</evidence>